<comment type="caution">
    <text evidence="1">The sequence shown here is derived from an EMBL/GenBank/DDBJ whole genome shotgun (WGS) entry which is preliminary data.</text>
</comment>
<evidence type="ECO:0000313" key="1">
    <source>
        <dbReference type="EMBL" id="KAJ9060026.1"/>
    </source>
</evidence>
<sequence length="322" mass="35560">MSPKKQHEVGIMAALVGKVAAAHRVETVIDLGSGQGYLSRLLAFQHGLNVLGVDGDPAQSAGAYRIDAQFAKRSTRVPGELSHSTLLISPASLPQLQRNIVDFNGQKDWLLCGLHTCGSLAYTTIDLFFKTDAKCLVTVACCYNRLTVGEEFPTSSFLKERSPRLGRLALKMACQTPSSWPSNPEECFEFFKRHFYRALLQKLMVEIGLISATQAPPAIGKLKKNSFFSFQVYAHAALVQLGYPVSDPEGIQAFYEKHRAGYRQIALVWSLQSCLAPVIESLLILDRYISIRERLGPSGDVTILPMFDLLVSPRCFALVAHK</sequence>
<protein>
    <submittedName>
        <fullName evidence="1">Uncharacterized protein</fullName>
    </submittedName>
</protein>
<name>A0ACC2SCN3_9FUNG</name>
<reference evidence="1" key="1">
    <citation type="submission" date="2022-04" db="EMBL/GenBank/DDBJ databases">
        <title>Genome of the entomopathogenic fungus Entomophthora muscae.</title>
        <authorList>
            <person name="Elya C."/>
            <person name="Lovett B.R."/>
            <person name="Lee E."/>
            <person name="Macias A.M."/>
            <person name="Hajek A.E."/>
            <person name="De Bivort B.L."/>
            <person name="Kasson M.T."/>
            <person name="De Fine Licht H.H."/>
            <person name="Stajich J.E."/>
        </authorList>
    </citation>
    <scope>NUCLEOTIDE SEQUENCE</scope>
    <source>
        <strain evidence="1">Berkeley</strain>
    </source>
</reference>
<organism evidence="1 2">
    <name type="scientific">Entomophthora muscae</name>
    <dbReference type="NCBI Taxonomy" id="34485"/>
    <lineage>
        <taxon>Eukaryota</taxon>
        <taxon>Fungi</taxon>
        <taxon>Fungi incertae sedis</taxon>
        <taxon>Zoopagomycota</taxon>
        <taxon>Entomophthoromycotina</taxon>
        <taxon>Entomophthoromycetes</taxon>
        <taxon>Entomophthorales</taxon>
        <taxon>Entomophthoraceae</taxon>
        <taxon>Entomophthora</taxon>
    </lineage>
</organism>
<keyword evidence="2" id="KW-1185">Reference proteome</keyword>
<evidence type="ECO:0000313" key="2">
    <source>
        <dbReference type="Proteomes" id="UP001165960"/>
    </source>
</evidence>
<proteinExistence type="predicted"/>
<accession>A0ACC2SCN3</accession>
<gene>
    <name evidence="1" type="ORF">DSO57_1035258</name>
</gene>
<dbReference type="Proteomes" id="UP001165960">
    <property type="component" value="Unassembled WGS sequence"/>
</dbReference>
<dbReference type="EMBL" id="QTSX02005278">
    <property type="protein sequence ID" value="KAJ9060026.1"/>
    <property type="molecule type" value="Genomic_DNA"/>
</dbReference>